<sequence>MRRTEGDGVHPHARAVRNLPRSIGYDRFEQQGEPPYPYHICCSKVGRISGKQNLTKAWLEYKMPPLPSWTKVLILVASSLVIHTYTYTETSIMPDNRALFFSSVPSGLPVVGKDLTLESVPYPEEVSENGIIVKNVYASLDPYMRGRMRAPEVKSYATPFELHKPIFNRQIAQVTKSNNANFKEGDLVIGMLPFQEYVALNGDQVAELQPLQNPLGLEDIRDFLGALGMPGLTAYSSLYEIGKPKKGDTIFVSAASGAVGQLVGQLAKHEGLKVIGSVGSDEKLEFILKDLGFDAGFNYKKESPAQALQRLAPEGLDIYYDNVGGDHLEASLDAMKDYGRVILCGLIAVYNQKPEEIYPLGNYGQILWKRLTVRGFLVGDKGMGDKYDDEHQKRVSKWIQEGIFKAVNWEVEGIEQAADGFTSTSSLTTDNSRLLDVAYSACRPDPLHSSNSPATMAAFIRPSSGAMMGTIMRVPAVYSAKSAPLALTLVRQAQVTQFHSSAKREILTPLPQVVKGTMNDAAPVPHTSPSHGSYHWTFERLIAAGLVPLTIAPFVGGSLNPVMDSILAAGLVLHSHIGFQALIIDYLPQQRVPKTLALFKWGLRA</sequence>
<dbReference type="EMBL" id="JPOX01000046">
    <property type="protein sequence ID" value="KFX42280.1"/>
    <property type="molecule type" value="Genomic_DNA"/>
</dbReference>
<dbReference type="SUPFAM" id="SSF51735">
    <property type="entry name" value="NAD(P)-binding Rossmann-fold domains"/>
    <property type="match status" value="1"/>
</dbReference>
<organism evidence="13">
    <name type="scientific">Talaromyces marneffei PM1</name>
    <dbReference type="NCBI Taxonomy" id="1077442"/>
    <lineage>
        <taxon>Eukaryota</taxon>
        <taxon>Fungi</taxon>
        <taxon>Dikarya</taxon>
        <taxon>Ascomycota</taxon>
        <taxon>Pezizomycotina</taxon>
        <taxon>Eurotiomycetes</taxon>
        <taxon>Eurotiomycetidae</taxon>
        <taxon>Eurotiales</taxon>
        <taxon>Trichocomaceae</taxon>
        <taxon>Talaromyces</taxon>
        <taxon>Talaromyces sect. Talaromyces</taxon>
    </lineage>
</organism>
<dbReference type="InterPro" id="IPR020843">
    <property type="entry name" value="ER"/>
</dbReference>
<dbReference type="Pfam" id="PF00107">
    <property type="entry name" value="ADH_zinc_N"/>
    <property type="match status" value="1"/>
</dbReference>
<dbReference type="FunFam" id="3.40.50.720:FF:000121">
    <property type="entry name" value="Prostaglandin reductase 2"/>
    <property type="match status" value="1"/>
</dbReference>
<evidence type="ECO:0000256" key="5">
    <source>
        <dbReference type="ARBA" id="ARBA00022946"/>
    </source>
</evidence>
<dbReference type="PANTHER" id="PTHR43205:SF7">
    <property type="entry name" value="PROSTAGLANDIN REDUCTASE 1"/>
    <property type="match status" value="1"/>
</dbReference>
<proteinExistence type="inferred from homology"/>
<feature type="binding site" description="axial binding residue" evidence="11">
    <location>
        <position position="574"/>
    </location>
    <ligand>
        <name>heme b</name>
        <dbReference type="ChEBI" id="CHEBI:60344"/>
        <note>ligand shared with SDHC</note>
    </ligand>
    <ligandPart>
        <name>Fe</name>
        <dbReference type="ChEBI" id="CHEBI:18248"/>
    </ligandPart>
</feature>
<reference evidence="13" key="1">
    <citation type="journal article" date="2014" name="PLoS Genet.">
        <title>Signature Gene Expression Reveals Novel Clues to the Molecular Mechanisms of Dimorphic Transition in Penicillium marneffei.</title>
        <authorList>
            <person name="Yang E."/>
            <person name="Wang G."/>
            <person name="Cai J."/>
            <person name="Woo P.C."/>
            <person name="Lau S.K."/>
            <person name="Yuen K.-Y."/>
            <person name="Chow W.-N."/>
            <person name="Lin X."/>
        </authorList>
    </citation>
    <scope>NUCLEOTIDE SEQUENCE [LARGE SCALE GENOMIC DNA]</scope>
    <source>
        <strain evidence="13">PM1</strain>
    </source>
</reference>
<dbReference type="InterPro" id="IPR041694">
    <property type="entry name" value="ADH_N_2"/>
</dbReference>
<feature type="domain" description="Enoyl reductase (ER)" evidence="12">
    <location>
        <begin position="112"/>
        <end position="429"/>
    </location>
</feature>
<dbReference type="InterPro" id="IPR045010">
    <property type="entry name" value="MDR_fam"/>
</dbReference>
<dbReference type="InterPro" id="IPR007992">
    <property type="entry name" value="CybS"/>
</dbReference>
<evidence type="ECO:0000259" key="12">
    <source>
        <dbReference type="SMART" id="SM00829"/>
    </source>
</evidence>
<keyword evidence="3" id="KW-0812">Transmembrane</keyword>
<evidence type="ECO:0000256" key="7">
    <source>
        <dbReference type="ARBA" id="ARBA00023002"/>
    </source>
</evidence>
<dbReference type="HOGENOM" id="CLU_552304_0_0_1"/>
<comment type="subcellular location">
    <subcellularLocation>
        <location evidence="1">Mitochondrion inner membrane</location>
        <topology evidence="1">Multi-pass membrane protein</topology>
    </subcellularLocation>
</comment>
<dbReference type="CDD" id="cd05288">
    <property type="entry name" value="PGDH"/>
    <property type="match status" value="1"/>
</dbReference>
<gene>
    <name evidence="13" type="ORF">GQ26_0460190</name>
</gene>
<keyword evidence="9" id="KW-0472">Membrane</keyword>
<protein>
    <submittedName>
        <fullName evidence="13">Zinc-type alcohol dehydrogenase-like protein PB24D3.08c</fullName>
    </submittedName>
</protein>
<dbReference type="AlphaFoldDB" id="A0A093UQQ7"/>
<dbReference type="Gene3D" id="1.20.1300.10">
    <property type="entry name" value="Fumarate reductase/succinate dehydrogenase, transmembrane subunit"/>
    <property type="match status" value="1"/>
</dbReference>
<evidence type="ECO:0000256" key="2">
    <source>
        <dbReference type="ARBA" id="ARBA00007294"/>
    </source>
</evidence>
<keyword evidence="11" id="KW-0408">Iron</keyword>
<dbReference type="GO" id="GO:0005743">
    <property type="term" value="C:mitochondrial inner membrane"/>
    <property type="evidence" value="ECO:0007669"/>
    <property type="project" value="UniProtKB-SubCell"/>
</dbReference>
<keyword evidence="7" id="KW-0560">Oxidoreductase</keyword>
<comment type="similarity">
    <text evidence="2">Belongs to the CybS family.</text>
</comment>
<comment type="caution">
    <text evidence="13">The sequence shown here is derived from an EMBL/GenBank/DDBJ whole genome shotgun (WGS) entry which is preliminary data.</text>
</comment>
<dbReference type="PANTHER" id="PTHR43205">
    <property type="entry name" value="PROSTAGLANDIN REDUCTASE"/>
    <property type="match status" value="1"/>
</dbReference>
<evidence type="ECO:0000256" key="1">
    <source>
        <dbReference type="ARBA" id="ARBA00004448"/>
    </source>
</evidence>
<dbReference type="Gene3D" id="3.40.50.720">
    <property type="entry name" value="NAD(P)-binding Rossmann-like Domain"/>
    <property type="match status" value="1"/>
</dbReference>
<dbReference type="SUPFAM" id="SSF50129">
    <property type="entry name" value="GroES-like"/>
    <property type="match status" value="1"/>
</dbReference>
<keyword evidence="8" id="KW-0496">Mitochondrion</keyword>
<evidence type="ECO:0000256" key="9">
    <source>
        <dbReference type="ARBA" id="ARBA00023136"/>
    </source>
</evidence>
<dbReference type="GO" id="GO:0016628">
    <property type="term" value="F:oxidoreductase activity, acting on the CH-CH group of donors, NAD or NADP as acceptor"/>
    <property type="evidence" value="ECO:0007669"/>
    <property type="project" value="InterPro"/>
</dbReference>
<dbReference type="SMART" id="SM00829">
    <property type="entry name" value="PKS_ER"/>
    <property type="match status" value="1"/>
</dbReference>
<dbReference type="CDD" id="cd03496">
    <property type="entry name" value="SQR_TypeC_CybS"/>
    <property type="match status" value="1"/>
</dbReference>
<keyword evidence="5" id="KW-0809">Transit peptide</keyword>
<evidence type="ECO:0000313" key="13">
    <source>
        <dbReference type="EMBL" id="KFX42280.1"/>
    </source>
</evidence>
<feature type="non-terminal residue" evidence="13">
    <location>
        <position position="605"/>
    </location>
</feature>
<dbReference type="Gene3D" id="3.90.180.10">
    <property type="entry name" value="Medium-chain alcohol dehydrogenases, catalytic domain"/>
    <property type="match status" value="1"/>
</dbReference>
<keyword evidence="6" id="KW-1133">Transmembrane helix</keyword>
<evidence type="ECO:0000256" key="11">
    <source>
        <dbReference type="PIRSR" id="PIRSR607992-2"/>
    </source>
</evidence>
<feature type="binding site" evidence="10">
    <location>
        <position position="586"/>
    </location>
    <ligand>
        <name>a ubiquinone</name>
        <dbReference type="ChEBI" id="CHEBI:16389"/>
        <note>ligand shared with IP/SDHB</note>
    </ligand>
</feature>
<keyword evidence="11" id="KW-0479">Metal-binding</keyword>
<evidence type="ECO:0000256" key="4">
    <source>
        <dbReference type="ARBA" id="ARBA00022792"/>
    </source>
</evidence>
<evidence type="ECO:0000256" key="10">
    <source>
        <dbReference type="PIRSR" id="PIRSR607992-1"/>
    </source>
</evidence>
<dbReference type="InterPro" id="IPR011032">
    <property type="entry name" value="GroES-like_sf"/>
</dbReference>
<dbReference type="InterPro" id="IPR013149">
    <property type="entry name" value="ADH-like_C"/>
</dbReference>
<evidence type="ECO:0000256" key="8">
    <source>
        <dbReference type="ARBA" id="ARBA00023128"/>
    </source>
</evidence>
<dbReference type="InterPro" id="IPR036291">
    <property type="entry name" value="NAD(P)-bd_dom_sf"/>
</dbReference>
<dbReference type="Pfam" id="PF05328">
    <property type="entry name" value="CybS"/>
    <property type="match status" value="1"/>
</dbReference>
<dbReference type="Pfam" id="PF16884">
    <property type="entry name" value="ADH_N_2"/>
    <property type="match status" value="1"/>
</dbReference>
<keyword evidence="4" id="KW-0999">Mitochondrion inner membrane</keyword>
<evidence type="ECO:0000256" key="3">
    <source>
        <dbReference type="ARBA" id="ARBA00022692"/>
    </source>
</evidence>
<dbReference type="InterPro" id="IPR034804">
    <property type="entry name" value="SQR/QFR_C/D"/>
</dbReference>
<accession>A0A093UQQ7</accession>
<name>A0A093UQQ7_TALMA</name>
<evidence type="ECO:0000256" key="6">
    <source>
        <dbReference type="ARBA" id="ARBA00022989"/>
    </source>
</evidence>
<dbReference type="GO" id="GO:0046872">
    <property type="term" value="F:metal ion binding"/>
    <property type="evidence" value="ECO:0007669"/>
    <property type="project" value="UniProtKB-KW"/>
</dbReference>